<keyword evidence="2" id="KW-1185">Reference proteome</keyword>
<feature type="non-terminal residue" evidence="1">
    <location>
        <position position="55"/>
    </location>
</feature>
<organism evidence="1 2">
    <name type="scientific">Datura stramonium</name>
    <name type="common">Jimsonweed</name>
    <name type="synonym">Common thornapple</name>
    <dbReference type="NCBI Taxonomy" id="4076"/>
    <lineage>
        <taxon>Eukaryota</taxon>
        <taxon>Viridiplantae</taxon>
        <taxon>Streptophyta</taxon>
        <taxon>Embryophyta</taxon>
        <taxon>Tracheophyta</taxon>
        <taxon>Spermatophyta</taxon>
        <taxon>Magnoliopsida</taxon>
        <taxon>eudicotyledons</taxon>
        <taxon>Gunneridae</taxon>
        <taxon>Pentapetalae</taxon>
        <taxon>asterids</taxon>
        <taxon>lamiids</taxon>
        <taxon>Solanales</taxon>
        <taxon>Solanaceae</taxon>
        <taxon>Solanoideae</taxon>
        <taxon>Datureae</taxon>
        <taxon>Datura</taxon>
    </lineage>
</organism>
<dbReference type="EMBL" id="JACEIK010006376">
    <property type="protein sequence ID" value="MCE2055591.1"/>
    <property type="molecule type" value="Genomic_DNA"/>
</dbReference>
<accession>A0ABS8W3W6</accession>
<sequence>MRATLSSPRDKACDAALSAAMRQATRQGFQDGKKLDFLLQLGKGTSSPSQIHQGT</sequence>
<proteinExistence type="predicted"/>
<reference evidence="1 2" key="1">
    <citation type="journal article" date="2021" name="BMC Genomics">
        <title>Datura genome reveals duplications of psychoactive alkaloid biosynthetic genes and high mutation rate following tissue culture.</title>
        <authorList>
            <person name="Rajewski A."/>
            <person name="Carter-House D."/>
            <person name="Stajich J."/>
            <person name="Litt A."/>
        </authorList>
    </citation>
    <scope>NUCLEOTIDE SEQUENCE [LARGE SCALE GENOMIC DNA]</scope>
    <source>
        <strain evidence="1">AR-01</strain>
    </source>
</reference>
<name>A0ABS8W3W6_DATST</name>
<gene>
    <name evidence="1" type="ORF">HAX54_042933</name>
</gene>
<comment type="caution">
    <text evidence="1">The sequence shown here is derived from an EMBL/GenBank/DDBJ whole genome shotgun (WGS) entry which is preliminary data.</text>
</comment>
<evidence type="ECO:0000313" key="1">
    <source>
        <dbReference type="EMBL" id="MCE2055591.1"/>
    </source>
</evidence>
<dbReference type="Proteomes" id="UP000823775">
    <property type="component" value="Unassembled WGS sequence"/>
</dbReference>
<protein>
    <submittedName>
        <fullName evidence="1">Uncharacterized protein</fullName>
    </submittedName>
</protein>
<evidence type="ECO:0000313" key="2">
    <source>
        <dbReference type="Proteomes" id="UP000823775"/>
    </source>
</evidence>